<dbReference type="InterPro" id="IPR013132">
    <property type="entry name" value="PseI/NeuA/B-like_N"/>
</dbReference>
<accession>A0A968GGM7</accession>
<keyword evidence="2" id="KW-0167">Capsid protein</keyword>
<dbReference type="Pfam" id="PF03102">
    <property type="entry name" value="NeuB"/>
    <property type="match status" value="1"/>
</dbReference>
<dbReference type="Gene3D" id="3.90.1210.10">
    <property type="entry name" value="Antifreeze-like/N-acetylneuraminic acid synthase C-terminal domain"/>
    <property type="match status" value="1"/>
</dbReference>
<gene>
    <name evidence="2" type="ORF">HCT48_07025</name>
</gene>
<dbReference type="InterPro" id="IPR013974">
    <property type="entry name" value="SAF"/>
</dbReference>
<dbReference type="RefSeq" id="WP_167696025.1">
    <property type="nucleotide sequence ID" value="NZ_CP118181.1"/>
</dbReference>
<dbReference type="CDD" id="cd11615">
    <property type="entry name" value="SAF_NeuB_like"/>
    <property type="match status" value="1"/>
</dbReference>
<proteinExistence type="predicted"/>
<dbReference type="InterPro" id="IPR036732">
    <property type="entry name" value="AFP_Neu5c_C_sf"/>
</dbReference>
<keyword evidence="3" id="KW-1185">Reference proteome</keyword>
<feature type="domain" description="AFP-like" evidence="1">
    <location>
        <begin position="297"/>
        <end position="356"/>
    </location>
</feature>
<dbReference type="AlphaFoldDB" id="A0A968GGM7"/>
<evidence type="ECO:0000259" key="1">
    <source>
        <dbReference type="PROSITE" id="PS50844"/>
    </source>
</evidence>
<dbReference type="Pfam" id="PF08666">
    <property type="entry name" value="SAF"/>
    <property type="match status" value="1"/>
</dbReference>
<dbReference type="GO" id="GO:0047444">
    <property type="term" value="F:N-acylneuraminate-9-phosphate synthase activity"/>
    <property type="evidence" value="ECO:0007669"/>
    <property type="project" value="TreeGrafter"/>
</dbReference>
<evidence type="ECO:0000313" key="3">
    <source>
        <dbReference type="Proteomes" id="UP000778951"/>
    </source>
</evidence>
<dbReference type="EMBL" id="JAATLM010000001">
    <property type="protein sequence ID" value="NIZ69957.1"/>
    <property type="molecule type" value="Genomic_DNA"/>
</dbReference>
<dbReference type="Gene3D" id="3.20.20.70">
    <property type="entry name" value="Aldolase class I"/>
    <property type="match status" value="1"/>
</dbReference>
<evidence type="ECO:0000313" key="2">
    <source>
        <dbReference type="EMBL" id="NIZ69957.1"/>
    </source>
</evidence>
<dbReference type="GO" id="GO:0016051">
    <property type="term" value="P:carbohydrate biosynthetic process"/>
    <property type="evidence" value="ECO:0007669"/>
    <property type="project" value="InterPro"/>
</dbReference>
<keyword evidence="2" id="KW-0946">Virion</keyword>
<dbReference type="SUPFAM" id="SSF51569">
    <property type="entry name" value="Aldolase"/>
    <property type="match status" value="1"/>
</dbReference>
<dbReference type="PANTHER" id="PTHR42966">
    <property type="entry name" value="N-ACETYLNEURAMINATE SYNTHASE"/>
    <property type="match status" value="1"/>
</dbReference>
<dbReference type="InterPro" id="IPR006190">
    <property type="entry name" value="SAF_AFP_Neu5Ac"/>
</dbReference>
<organism evidence="2 3">
    <name type="scientific">Entomospira culicis</name>
    <dbReference type="NCBI Taxonomy" id="2719989"/>
    <lineage>
        <taxon>Bacteria</taxon>
        <taxon>Pseudomonadati</taxon>
        <taxon>Spirochaetota</taxon>
        <taxon>Spirochaetia</taxon>
        <taxon>Spirochaetales</taxon>
        <taxon>Spirochaetaceae</taxon>
        <taxon>Entomospira</taxon>
    </lineage>
</organism>
<dbReference type="PROSITE" id="PS50844">
    <property type="entry name" value="AFP_LIKE"/>
    <property type="match status" value="1"/>
</dbReference>
<dbReference type="InterPro" id="IPR013785">
    <property type="entry name" value="Aldolase_TIM"/>
</dbReference>
<comment type="caution">
    <text evidence="2">The sequence shown here is derived from an EMBL/GenBank/DDBJ whole genome shotgun (WGS) entry which is preliminary data.</text>
</comment>
<dbReference type="SUPFAM" id="SSF51269">
    <property type="entry name" value="AFP III-like domain"/>
    <property type="match status" value="1"/>
</dbReference>
<dbReference type="Proteomes" id="UP000778951">
    <property type="component" value="Unassembled WGS sequence"/>
</dbReference>
<sequence>MQKRKIKIIAELGTNHLGDLSKARKMIEAAARAGADAIKFQWVIADEIVHARVGNVPLPGGSVSLYQRFKELERPASFYEALKVIVEEEFGLEFMCTPFGLESARQLIALGVKSMKIASPELNHYPLIESCAQENIPMYLSLGVSKLSDIEEAMQYLNPKTTTLLHCVTSYPADPTEYNLRQLPHLRCLFGTQVGVSDHTMDPLLVPVLAVLQGAMAIEKHMCLSKTDDGLDDPIALDPKEFARMVDAVRMAEIFPEAILAELTYCYGGDLIECVFGDGQKILAPNEQANYGRTNRSICALVDLPAGTELTKENTALLRVEKELRPGLHPRHYAFILGRKLVAEVKAGDGITWGEL</sequence>
<dbReference type="InterPro" id="IPR057736">
    <property type="entry name" value="SAF_PseI/NeuA/NeuB"/>
</dbReference>
<reference evidence="2" key="1">
    <citation type="submission" date="2020-03" db="EMBL/GenBank/DDBJ databases">
        <title>Spirochaetal bacteria isolated from arthropods constitute a novel genus Entomospira genus novum within the order Spirochaetales.</title>
        <authorList>
            <person name="Grana-Miraglia L."/>
            <person name="Sikutova S."/>
            <person name="Fingerle V."/>
            <person name="Sing A."/>
            <person name="Castillo-Ramirez S."/>
            <person name="Margos G."/>
            <person name="Rudolf I."/>
        </authorList>
    </citation>
    <scope>NUCLEOTIDE SEQUENCE</scope>
    <source>
        <strain evidence="2">BR149</strain>
    </source>
</reference>
<dbReference type="PANTHER" id="PTHR42966:SF1">
    <property type="entry name" value="SIALIC ACID SYNTHASE"/>
    <property type="match status" value="1"/>
</dbReference>
<protein>
    <submittedName>
        <fullName evidence="2">Spore coat protein</fullName>
    </submittedName>
</protein>
<name>A0A968GGM7_9SPIO</name>
<dbReference type="InterPro" id="IPR051690">
    <property type="entry name" value="PseI-like"/>
</dbReference>